<keyword evidence="3 6" id="KW-1133">Transmembrane helix</keyword>
<feature type="transmembrane region" description="Helical" evidence="6">
    <location>
        <begin position="713"/>
        <end position="733"/>
    </location>
</feature>
<feature type="transmembrane region" description="Helical" evidence="6">
    <location>
        <begin position="473"/>
        <end position="499"/>
    </location>
</feature>
<evidence type="ECO:0000256" key="6">
    <source>
        <dbReference type="SAM" id="Phobius"/>
    </source>
</evidence>
<feature type="compositionally biased region" description="Basic and acidic residues" evidence="5">
    <location>
        <begin position="140"/>
        <end position="151"/>
    </location>
</feature>
<keyword evidence="4 6" id="KW-0472">Membrane</keyword>
<name>A0A9P7KNQ4_9HYPO</name>
<feature type="transmembrane region" description="Helical" evidence="6">
    <location>
        <begin position="603"/>
        <end position="631"/>
    </location>
</feature>
<keyword evidence="7" id="KW-0732">Signal</keyword>
<feature type="compositionally biased region" description="Basic and acidic residues" evidence="5">
    <location>
        <begin position="54"/>
        <end position="69"/>
    </location>
</feature>
<reference evidence="8" key="1">
    <citation type="submission" date="2021-04" db="EMBL/GenBank/DDBJ databases">
        <title>Draft genome of Fusarium avenaceum strain F156N33, isolated from an atmospheric sample in Virginia.</title>
        <authorList>
            <person name="Yang S."/>
            <person name="Vinatzer B.A."/>
            <person name="Coleman J."/>
        </authorList>
    </citation>
    <scope>NUCLEOTIDE SEQUENCE</scope>
    <source>
        <strain evidence="8">F156N33</strain>
    </source>
</reference>
<evidence type="ECO:0000256" key="4">
    <source>
        <dbReference type="ARBA" id="ARBA00023136"/>
    </source>
</evidence>
<gene>
    <name evidence="8" type="ORF">KAF25_011167</name>
</gene>
<comment type="caution">
    <text evidence="8">The sequence shown here is derived from an EMBL/GenBank/DDBJ whole genome shotgun (WGS) entry which is preliminary data.</text>
</comment>
<feature type="transmembrane region" description="Helical" evidence="6">
    <location>
        <begin position="682"/>
        <end position="706"/>
    </location>
</feature>
<dbReference type="Pfam" id="PF02535">
    <property type="entry name" value="Zip"/>
    <property type="match status" value="2"/>
</dbReference>
<dbReference type="EMBL" id="JAGPUO010000019">
    <property type="protein sequence ID" value="KAG5656998.1"/>
    <property type="molecule type" value="Genomic_DNA"/>
</dbReference>
<sequence>MKTATFAVALLGLFPTIMAQAPSPTESVGCEPHGDHWHCEAARTDAGAAATTGAEHDDHDHDHDEEHSHSAGASESIAPSPTESVGCEPHGDHWHCEGARSTLSSEVKATTEAEHDHDHDDASGSETLAPSPTESVGCEPHGDHWHCEGARTDVAAATTDADHSHSAGATESLAPSPTESVGCEPHGDHWHCDGPATATSGGSATAASGGSATTSSDSAAVTDNAAGMQMVPFVGMVAAAVLALPSAKFVRKISFKKSLKQKFAVWLSPMLSIKVLNCPPRTPTGGYAGFCMAGSDEYQIVSEATATEDPPSSYTDCHSHGSDTYCMNPNGGEVQVLGENATPSQTAKATASAKADEITAVSNCHMHETSLYCMGPSSAEYYVQTTITNTEEYPAQLTSCHSHGEETYCMSDDGEAPILAAEDVESGEADPQEEHCHFHAGVEHCVGGSHGSEGEGAPSCGRKDRDYKIGIRIGMLFVVLVASSVGVFGPILMSTFIPVRSNVVLTILKQFGTGIIISTAFVHLFTHASMMFGNECLGELLYEATTAAIVMAGLFISFLIEFCVHRAMRWQATKKAETDSAILSRKAIEKAEMANISIMEAGIIFHSLLIGITLVVAGDSFFITLSIVIIFHQLFEGIALGTRIASLGYGQMPLALGHSHSHSPPPSIERTGTSSVPLWKKLLLASGFAIVTPIGMAIGIGVLNVFNGNDPATLIAIGTLDAFSAGILVWVGLVEMWAQDWMLGGELSDASPLTTVLAMFGLICGMVLMSLLGKWA</sequence>
<protein>
    <recommendedName>
        <fullName evidence="10">Zinc transporter</fullName>
    </recommendedName>
</protein>
<feature type="chain" id="PRO_5040268625" description="Zinc transporter" evidence="7">
    <location>
        <begin position="20"/>
        <end position="776"/>
    </location>
</feature>
<comment type="subcellular location">
    <subcellularLocation>
        <location evidence="1">Membrane</location>
        <topology evidence="1">Multi-pass membrane protein</topology>
    </subcellularLocation>
</comment>
<feature type="signal peptide" evidence="7">
    <location>
        <begin position="1"/>
        <end position="19"/>
    </location>
</feature>
<feature type="compositionally biased region" description="Polar residues" evidence="5">
    <location>
        <begin position="124"/>
        <end position="134"/>
    </location>
</feature>
<evidence type="ECO:0000313" key="9">
    <source>
        <dbReference type="Proteomes" id="UP000782241"/>
    </source>
</evidence>
<evidence type="ECO:0000256" key="1">
    <source>
        <dbReference type="ARBA" id="ARBA00004141"/>
    </source>
</evidence>
<dbReference type="GO" id="GO:0005886">
    <property type="term" value="C:plasma membrane"/>
    <property type="evidence" value="ECO:0007669"/>
    <property type="project" value="TreeGrafter"/>
</dbReference>
<feature type="transmembrane region" description="Helical" evidence="6">
    <location>
        <begin position="544"/>
        <end position="564"/>
    </location>
</feature>
<keyword evidence="9" id="KW-1185">Reference proteome</keyword>
<dbReference type="InterPro" id="IPR003689">
    <property type="entry name" value="ZIP"/>
</dbReference>
<dbReference type="Proteomes" id="UP000782241">
    <property type="component" value="Unassembled WGS sequence"/>
</dbReference>
<feature type="compositionally biased region" description="Basic and acidic residues" evidence="5">
    <location>
        <begin position="109"/>
        <end position="122"/>
    </location>
</feature>
<feature type="transmembrane region" description="Helical" evidence="6">
    <location>
        <begin position="753"/>
        <end position="772"/>
    </location>
</feature>
<dbReference type="PANTHER" id="PTHR11040">
    <property type="entry name" value="ZINC/IRON TRANSPORTER"/>
    <property type="match status" value="1"/>
</dbReference>
<evidence type="ECO:0008006" key="10">
    <source>
        <dbReference type="Google" id="ProtNLM"/>
    </source>
</evidence>
<evidence type="ECO:0000256" key="7">
    <source>
        <dbReference type="SAM" id="SignalP"/>
    </source>
</evidence>
<dbReference type="AlphaFoldDB" id="A0A9P7KNQ4"/>
<accession>A0A9P7KNQ4</accession>
<feature type="region of interest" description="Disordered" evidence="5">
    <location>
        <begin position="45"/>
        <end position="218"/>
    </location>
</feature>
<dbReference type="GO" id="GO:0005385">
    <property type="term" value="F:zinc ion transmembrane transporter activity"/>
    <property type="evidence" value="ECO:0007669"/>
    <property type="project" value="TreeGrafter"/>
</dbReference>
<proteinExistence type="predicted"/>
<dbReference type="PANTHER" id="PTHR11040:SF44">
    <property type="entry name" value="PROTEIN ZNTC-RELATED"/>
    <property type="match status" value="1"/>
</dbReference>
<evidence type="ECO:0000256" key="2">
    <source>
        <dbReference type="ARBA" id="ARBA00022692"/>
    </source>
</evidence>
<feature type="transmembrane region" description="Helical" evidence="6">
    <location>
        <begin position="511"/>
        <end position="532"/>
    </location>
</feature>
<keyword evidence="2 6" id="KW-0812">Transmembrane</keyword>
<evidence type="ECO:0000313" key="8">
    <source>
        <dbReference type="EMBL" id="KAG5656998.1"/>
    </source>
</evidence>
<organism evidence="8 9">
    <name type="scientific">Fusarium avenaceum</name>
    <dbReference type="NCBI Taxonomy" id="40199"/>
    <lineage>
        <taxon>Eukaryota</taxon>
        <taxon>Fungi</taxon>
        <taxon>Dikarya</taxon>
        <taxon>Ascomycota</taxon>
        <taxon>Pezizomycotina</taxon>
        <taxon>Sordariomycetes</taxon>
        <taxon>Hypocreomycetidae</taxon>
        <taxon>Hypocreales</taxon>
        <taxon>Nectriaceae</taxon>
        <taxon>Fusarium</taxon>
        <taxon>Fusarium tricinctum species complex</taxon>
    </lineage>
</organism>
<evidence type="ECO:0000256" key="3">
    <source>
        <dbReference type="ARBA" id="ARBA00022989"/>
    </source>
</evidence>
<feature type="compositionally biased region" description="Low complexity" evidence="5">
    <location>
        <begin position="196"/>
        <end position="218"/>
    </location>
</feature>
<feature type="compositionally biased region" description="Basic and acidic residues" evidence="5">
    <location>
        <begin position="89"/>
        <end position="98"/>
    </location>
</feature>
<evidence type="ECO:0000256" key="5">
    <source>
        <dbReference type="SAM" id="MobiDB-lite"/>
    </source>
</evidence>